<accession>A0A6G1SD44</accession>
<feature type="domain" description="OST48 N-terminal" evidence="10">
    <location>
        <begin position="24"/>
        <end position="247"/>
    </location>
</feature>
<evidence type="ECO:0000256" key="9">
    <source>
        <dbReference type="RuleBase" id="RU361142"/>
    </source>
</evidence>
<dbReference type="GO" id="GO:0008250">
    <property type="term" value="C:oligosaccharyltransferase complex"/>
    <property type="evidence" value="ECO:0007669"/>
    <property type="project" value="TreeGrafter"/>
</dbReference>
<dbReference type="PANTHER" id="PTHR10830:SF0">
    <property type="entry name" value="DOLICHYL-DIPHOSPHOOLIGOSACCHARIDE--PROTEIN GLYCOSYLTRANSFERASE 48 KDA SUBUNIT"/>
    <property type="match status" value="1"/>
</dbReference>
<name>A0A6G1SD44_9ACAR</name>
<comment type="subcellular location">
    <subcellularLocation>
        <location evidence="1 9">Endoplasmic reticulum membrane</location>
        <topology evidence="1 9">Single-pass type I membrane protein</topology>
    </subcellularLocation>
</comment>
<gene>
    <name evidence="12" type="primary">Ost48</name>
    <name evidence="12" type="ORF">g.20557</name>
</gene>
<comment type="pathway">
    <text evidence="2 9">Protein modification; protein glycosylation.</text>
</comment>
<feature type="chain" id="PRO_5026371751" description="Dolichyl-diphosphooligosaccharide--protein glycosyltransferase 48 kDa subunit" evidence="9">
    <location>
        <begin position="21"/>
        <end position="417"/>
    </location>
</feature>
<organism evidence="12">
    <name type="scientific">Aceria tosichella</name>
    <name type="common">wheat curl mite</name>
    <dbReference type="NCBI Taxonomy" id="561515"/>
    <lineage>
        <taxon>Eukaryota</taxon>
        <taxon>Metazoa</taxon>
        <taxon>Ecdysozoa</taxon>
        <taxon>Arthropoda</taxon>
        <taxon>Chelicerata</taxon>
        <taxon>Arachnida</taxon>
        <taxon>Acari</taxon>
        <taxon>Acariformes</taxon>
        <taxon>Trombidiformes</taxon>
        <taxon>Prostigmata</taxon>
        <taxon>Eupodina</taxon>
        <taxon>Eriophyoidea</taxon>
        <taxon>Eriophyidae</taxon>
        <taxon>Eriophyinae</taxon>
        <taxon>Aceriini</taxon>
        <taxon>Aceria</taxon>
    </lineage>
</organism>
<evidence type="ECO:0000313" key="12">
    <source>
        <dbReference type="EMBL" id="MDE48289.1"/>
    </source>
</evidence>
<dbReference type="PANTHER" id="PTHR10830">
    <property type="entry name" value="DOLICHYL-DIPHOSPHOOLIGOSACCHARIDE--PROTEIN GLYCOSYLTRANSFERASE 48 KDA SUBUNIT"/>
    <property type="match status" value="1"/>
</dbReference>
<dbReference type="InterPro" id="IPR055457">
    <property type="entry name" value="OST48_N"/>
</dbReference>
<dbReference type="InterPro" id="IPR055459">
    <property type="entry name" value="OST48_MD"/>
</dbReference>
<sequence>MATIFRLLLLIATLVQLTAANDKQTLIVLDKSSNISSFKQSHSNFVKLIQDLGHNVDIRSADDSTLKLSKYGEFLYDNIILLCPQVQVFRGSVSVKDLLEFIDAGRNVFLAGNHAPGSIATELASEVGFGFKTTNVKRDYPNTKLTDIFHIIGDKSKYPSTNFAYSGAQLKMLKNELIFKILENNAPVDTLGPSSSSKFLTNVLIGALQARNNARVLVSGSVDFFTDQAFETSKSANKHLTQELLKWLLKEKSILRFSQVEHKKLNVDPTPSTDIARQSHFKGYTIMDDIEYKIKIELFQDGAWVPYKSNDVQFEFVRLDAFVRKTMDVQEDGTYVARFKVPDVYGVYKMEVDYKKDGLTYLFSSTQVSVRPLRHNEYERFIYSAYPYYLSAFLMMGYLYMFSFVYLYQQKEKRNNK</sequence>
<evidence type="ECO:0000256" key="6">
    <source>
        <dbReference type="ARBA" id="ARBA00022824"/>
    </source>
</evidence>
<evidence type="ECO:0000259" key="10">
    <source>
        <dbReference type="Pfam" id="PF03345"/>
    </source>
</evidence>
<keyword evidence="12" id="KW-0808">Transferase</keyword>
<keyword evidence="9" id="KW-0732">Signal</keyword>
<feature type="transmembrane region" description="Helical" evidence="9">
    <location>
        <begin position="386"/>
        <end position="408"/>
    </location>
</feature>
<comment type="subunit">
    <text evidence="9">Component of the oligosaccharyltransferase (OST) complex.</text>
</comment>
<dbReference type="EMBL" id="GGYP01003518">
    <property type="protein sequence ID" value="MDE48289.1"/>
    <property type="molecule type" value="Transcribed_RNA"/>
</dbReference>
<evidence type="ECO:0000256" key="4">
    <source>
        <dbReference type="ARBA" id="ARBA00013350"/>
    </source>
</evidence>
<feature type="signal peptide" evidence="9">
    <location>
        <begin position="1"/>
        <end position="20"/>
    </location>
</feature>
<keyword evidence="7 9" id="KW-1133">Transmembrane helix</keyword>
<evidence type="ECO:0000256" key="3">
    <source>
        <dbReference type="ARBA" id="ARBA00008743"/>
    </source>
</evidence>
<evidence type="ECO:0000259" key="11">
    <source>
        <dbReference type="Pfam" id="PF23358"/>
    </source>
</evidence>
<evidence type="ECO:0000256" key="1">
    <source>
        <dbReference type="ARBA" id="ARBA00004115"/>
    </source>
</evidence>
<dbReference type="InterPro" id="IPR005013">
    <property type="entry name" value="DDOST_48_kDa_subunit"/>
</dbReference>
<comment type="function">
    <text evidence="9">Subunit of the oligosaccharyl transferase (OST) complex that catalyzes the initial transfer of a defined glycan (Glc(3)Man(9)GlcNAc(2) in eukaryotes) from the lipid carrier dolichol-pyrophosphate to an asparagine residue within an Asn-X-Ser/Thr consensus motif in nascent polypeptide chains, the first step in protein N-glycosylation. N-glycosylation occurs cotranslationally and the complex associates with the Sec61 complex at the channel-forming translocon complex that mediates protein translocation across the endoplasmic reticulum (ER).</text>
</comment>
<evidence type="ECO:0000256" key="8">
    <source>
        <dbReference type="ARBA" id="ARBA00023136"/>
    </source>
</evidence>
<keyword evidence="6 9" id="KW-0256">Endoplasmic reticulum</keyword>
<keyword evidence="5 9" id="KW-0812">Transmembrane</keyword>
<protein>
    <recommendedName>
        <fullName evidence="4 9">Dolichyl-diphosphooligosaccharide--protein glycosyltransferase 48 kDa subunit</fullName>
        <shortName evidence="9">Oligosaccharyl transferase 48 kDa subunit</shortName>
    </recommendedName>
</protein>
<evidence type="ECO:0000256" key="5">
    <source>
        <dbReference type="ARBA" id="ARBA00022692"/>
    </source>
</evidence>
<reference evidence="12" key="1">
    <citation type="submission" date="2018-10" db="EMBL/GenBank/DDBJ databases">
        <title>Transcriptome assembly of Aceria tosichella (Wheat curl mite) Type 2.</title>
        <authorList>
            <person name="Scully E.D."/>
            <person name="Geib S.M."/>
            <person name="Palmer N.A."/>
            <person name="Gupta A.K."/>
            <person name="Sarath G."/>
            <person name="Tatineni S."/>
        </authorList>
    </citation>
    <scope>NUCLEOTIDE SEQUENCE</scope>
    <source>
        <strain evidence="12">LincolnNE</strain>
    </source>
</reference>
<dbReference type="Pfam" id="PF23358">
    <property type="entry name" value="OST48_MD"/>
    <property type="match status" value="1"/>
</dbReference>
<comment type="similarity">
    <text evidence="3 9">Belongs to the DDOST 48 kDa subunit family.</text>
</comment>
<dbReference type="Pfam" id="PF03345">
    <property type="entry name" value="OST48_N"/>
    <property type="match status" value="1"/>
</dbReference>
<dbReference type="GO" id="GO:0018279">
    <property type="term" value="P:protein N-linked glycosylation via asparagine"/>
    <property type="evidence" value="ECO:0007669"/>
    <property type="project" value="UniProtKB-UniRule"/>
</dbReference>
<dbReference type="GO" id="GO:0016740">
    <property type="term" value="F:transferase activity"/>
    <property type="evidence" value="ECO:0007669"/>
    <property type="project" value="UniProtKB-KW"/>
</dbReference>
<feature type="domain" description="OST48 middle" evidence="11">
    <location>
        <begin position="281"/>
        <end position="409"/>
    </location>
</feature>
<evidence type="ECO:0000256" key="7">
    <source>
        <dbReference type="ARBA" id="ARBA00022989"/>
    </source>
</evidence>
<dbReference type="AlphaFoldDB" id="A0A6G1SD44"/>
<proteinExistence type="inferred from homology"/>
<keyword evidence="8 9" id="KW-0472">Membrane</keyword>
<evidence type="ECO:0000256" key="2">
    <source>
        <dbReference type="ARBA" id="ARBA00004922"/>
    </source>
</evidence>
<dbReference type="UniPathway" id="UPA00378"/>